<evidence type="ECO:0000256" key="17">
    <source>
        <dbReference type="PROSITE-ProRule" id="PRU00959"/>
    </source>
</evidence>
<evidence type="ECO:0000259" key="22">
    <source>
        <dbReference type="Pfam" id="PF25904"/>
    </source>
</evidence>
<dbReference type="EMBL" id="CAJVPJ010000414">
    <property type="protein sequence ID" value="CAG8522340.1"/>
    <property type="molecule type" value="Genomic_DNA"/>
</dbReference>
<protein>
    <recommendedName>
        <fullName evidence="16">DNA excision repair protein ERCC-1</fullName>
        <ecNumber evidence="15">2.1.1.214</ecNumber>
    </recommendedName>
</protein>
<dbReference type="InterPro" id="IPR036956">
    <property type="entry name" value="Impact_N_sf"/>
</dbReference>
<keyword evidence="14" id="KW-0539">Nucleus</keyword>
<dbReference type="OrthoDB" id="333024at2759"/>
<dbReference type="Gene3D" id="3.40.50.150">
    <property type="entry name" value="Vaccinia Virus protein VP39"/>
    <property type="match status" value="1"/>
</dbReference>
<keyword evidence="12" id="KW-0238">DNA-binding</keyword>
<dbReference type="PANTHER" id="PTHR13370">
    <property type="entry name" value="RNA METHYLASE-RELATED"/>
    <property type="match status" value="1"/>
</dbReference>
<dbReference type="CDD" id="cd22325">
    <property type="entry name" value="ERCC1_C-like"/>
    <property type="match status" value="1"/>
</dbReference>
<dbReference type="Proteomes" id="UP000789572">
    <property type="component" value="Unassembled WGS sequence"/>
</dbReference>
<dbReference type="InterPro" id="IPR059073">
    <property type="entry name" value="TRMT11_N"/>
</dbReference>
<dbReference type="GO" id="GO:0032259">
    <property type="term" value="P:methylation"/>
    <property type="evidence" value="ECO:0007669"/>
    <property type="project" value="UniProtKB-UniRule"/>
</dbReference>
<feature type="domain" description="Impact N-terminal" evidence="20">
    <location>
        <begin position="27"/>
        <end position="131"/>
    </location>
</feature>
<keyword evidence="13" id="KW-0234">DNA repair</keyword>
<dbReference type="InterPro" id="IPR029063">
    <property type="entry name" value="SAM-dependent_MTases_sf"/>
</dbReference>
<dbReference type="FunFam" id="3.40.50.10130:FF:000001">
    <property type="entry name" value="DNA excision repair protein ERCC-1"/>
    <property type="match status" value="1"/>
</dbReference>
<dbReference type="Pfam" id="PF01170">
    <property type="entry name" value="UPF0020"/>
    <property type="match status" value="1"/>
</dbReference>
<keyword evidence="7 17" id="KW-0808">Transferase</keyword>
<evidence type="ECO:0000256" key="13">
    <source>
        <dbReference type="ARBA" id="ARBA00023204"/>
    </source>
</evidence>
<dbReference type="InterPro" id="IPR000241">
    <property type="entry name" value="RlmKL-like_Mtase"/>
</dbReference>
<dbReference type="PANTHER" id="PTHR13370:SF3">
    <property type="entry name" value="TRNA (GUANINE(10)-N2)-METHYLTRANSFERASE HOMOLOG"/>
    <property type="match status" value="1"/>
</dbReference>
<feature type="region of interest" description="Disordered" evidence="18">
    <location>
        <begin position="829"/>
        <end position="867"/>
    </location>
</feature>
<evidence type="ECO:0000256" key="1">
    <source>
        <dbReference type="ARBA" id="ARBA00004123"/>
    </source>
</evidence>
<dbReference type="NCBIfam" id="TIGR00597">
    <property type="entry name" value="rad10"/>
    <property type="match status" value="1"/>
</dbReference>
<dbReference type="SUPFAM" id="SSF54211">
    <property type="entry name" value="Ribosomal protein S5 domain 2-like"/>
    <property type="match status" value="1"/>
</dbReference>
<reference evidence="23" key="1">
    <citation type="submission" date="2021-06" db="EMBL/GenBank/DDBJ databases">
        <authorList>
            <person name="Kallberg Y."/>
            <person name="Tangrot J."/>
            <person name="Rosling A."/>
        </authorList>
    </citation>
    <scope>NUCLEOTIDE SEQUENCE</scope>
    <source>
        <strain evidence="23">IA702</strain>
    </source>
</reference>
<dbReference type="SUPFAM" id="SSF53335">
    <property type="entry name" value="S-adenosyl-L-methionine-dependent methyltransferases"/>
    <property type="match status" value="1"/>
</dbReference>
<evidence type="ECO:0000256" key="16">
    <source>
        <dbReference type="ARBA" id="ARBA00071993"/>
    </source>
</evidence>
<evidence type="ECO:0000256" key="9">
    <source>
        <dbReference type="ARBA" id="ARBA00022694"/>
    </source>
</evidence>
<dbReference type="FunFam" id="1.10.150.20:FF:000017">
    <property type="entry name" value="DNA excision repair protein ERCC-1"/>
    <property type="match status" value="1"/>
</dbReference>
<dbReference type="GO" id="GO:0160102">
    <property type="term" value="F:tRNA (guanine(10)-N2)-methyltransferase activity"/>
    <property type="evidence" value="ECO:0007669"/>
    <property type="project" value="UniProtKB-EC"/>
</dbReference>
<proteinExistence type="inferred from homology"/>
<dbReference type="GO" id="GO:0008033">
    <property type="term" value="P:tRNA processing"/>
    <property type="evidence" value="ECO:0007669"/>
    <property type="project" value="UniProtKB-UniRule"/>
</dbReference>
<evidence type="ECO:0000256" key="18">
    <source>
        <dbReference type="SAM" id="MobiDB-lite"/>
    </source>
</evidence>
<dbReference type="Pfam" id="PF14520">
    <property type="entry name" value="HHH_5"/>
    <property type="match status" value="1"/>
</dbReference>
<dbReference type="GO" id="GO:0005737">
    <property type="term" value="C:cytoplasm"/>
    <property type="evidence" value="ECO:0007669"/>
    <property type="project" value="UniProtKB-SubCell"/>
</dbReference>
<evidence type="ECO:0000256" key="7">
    <source>
        <dbReference type="ARBA" id="ARBA00022679"/>
    </source>
</evidence>
<comment type="similarity">
    <text evidence="3">Belongs to the ERCC1/RAD10/SWI10 family.</text>
</comment>
<dbReference type="GO" id="GO:0006310">
    <property type="term" value="P:DNA recombination"/>
    <property type="evidence" value="ECO:0007669"/>
    <property type="project" value="UniProtKB-ARBA"/>
</dbReference>
<dbReference type="GO" id="GO:0006302">
    <property type="term" value="P:double-strand break repair"/>
    <property type="evidence" value="ECO:0007669"/>
    <property type="project" value="UniProtKB-ARBA"/>
</dbReference>
<evidence type="ECO:0000256" key="10">
    <source>
        <dbReference type="ARBA" id="ARBA00022763"/>
    </source>
</evidence>
<keyword evidence="9 17" id="KW-0819">tRNA processing</keyword>
<keyword evidence="24" id="KW-1185">Reference proteome</keyword>
<evidence type="ECO:0000313" key="24">
    <source>
        <dbReference type="Proteomes" id="UP000789572"/>
    </source>
</evidence>
<name>A0A9N9FB34_9GLOM</name>
<dbReference type="GO" id="GO:0000049">
    <property type="term" value="F:tRNA binding"/>
    <property type="evidence" value="ECO:0007669"/>
    <property type="project" value="UniProtKB-UniRule"/>
</dbReference>
<dbReference type="SUPFAM" id="SSF52980">
    <property type="entry name" value="Restriction endonuclease-like"/>
    <property type="match status" value="1"/>
</dbReference>
<dbReference type="Pfam" id="PF03834">
    <property type="entry name" value="Rad10"/>
    <property type="match status" value="1"/>
</dbReference>
<keyword evidence="4" id="KW-0963">Cytoplasm</keyword>
<dbReference type="InterPro" id="IPR011335">
    <property type="entry name" value="Restrct_endonuc-II-like"/>
</dbReference>
<organism evidence="23 24">
    <name type="scientific">Paraglomus occultum</name>
    <dbReference type="NCBI Taxonomy" id="144539"/>
    <lineage>
        <taxon>Eukaryota</taxon>
        <taxon>Fungi</taxon>
        <taxon>Fungi incertae sedis</taxon>
        <taxon>Mucoromycota</taxon>
        <taxon>Glomeromycotina</taxon>
        <taxon>Glomeromycetes</taxon>
        <taxon>Paraglomerales</taxon>
        <taxon>Paraglomeraceae</taxon>
        <taxon>Paraglomus</taxon>
    </lineage>
</organism>
<dbReference type="SUPFAM" id="SSF47781">
    <property type="entry name" value="RuvA domain 2-like"/>
    <property type="match status" value="1"/>
</dbReference>
<dbReference type="Pfam" id="PF01205">
    <property type="entry name" value="Impact_N"/>
    <property type="match status" value="1"/>
</dbReference>
<comment type="subcellular location">
    <subcellularLocation>
        <location evidence="2">Cytoplasm</location>
    </subcellularLocation>
    <subcellularLocation>
        <location evidence="1">Nucleus</location>
    </subcellularLocation>
</comment>
<dbReference type="GO" id="GO:0005634">
    <property type="term" value="C:nucleus"/>
    <property type="evidence" value="ECO:0007669"/>
    <property type="project" value="UniProtKB-SubCell"/>
</dbReference>
<dbReference type="InterPro" id="IPR047260">
    <property type="entry name" value="ERCC1-like_central_dom"/>
</dbReference>
<keyword evidence="6 17" id="KW-0489">Methyltransferase</keyword>
<evidence type="ECO:0000256" key="4">
    <source>
        <dbReference type="ARBA" id="ARBA00022490"/>
    </source>
</evidence>
<dbReference type="PROSITE" id="PS51627">
    <property type="entry name" value="SAM_MT_TRM11"/>
    <property type="match status" value="1"/>
</dbReference>
<feature type="domain" description="ERCC1-like central" evidence="21">
    <location>
        <begin position="159"/>
        <end position="271"/>
    </location>
</feature>
<dbReference type="PROSITE" id="PS00910">
    <property type="entry name" value="UPF0029"/>
    <property type="match status" value="1"/>
</dbReference>
<dbReference type="AlphaFoldDB" id="A0A9N9FB34"/>
<evidence type="ECO:0000256" key="15">
    <source>
        <dbReference type="ARBA" id="ARBA00066937"/>
    </source>
</evidence>
<feature type="domain" description="Ribosomal RNA large subunit methyltransferase K/L-like methyltransferase" evidence="19">
    <location>
        <begin position="561"/>
        <end position="678"/>
    </location>
</feature>
<dbReference type="Gene3D" id="3.40.50.10130">
    <property type="match status" value="1"/>
</dbReference>
<feature type="domain" description="tRNA (guanine(10)-N(2))-methyltransferase TRMT11 N-terminal" evidence="22">
    <location>
        <begin position="380"/>
        <end position="551"/>
    </location>
</feature>
<dbReference type="GO" id="GO:0006289">
    <property type="term" value="P:nucleotide-excision repair"/>
    <property type="evidence" value="ECO:0007669"/>
    <property type="project" value="UniProtKB-ARBA"/>
</dbReference>
<dbReference type="InterPro" id="IPR001498">
    <property type="entry name" value="Impact_N"/>
</dbReference>
<keyword evidence="5 17" id="KW-0820">tRNA-binding</keyword>
<evidence type="ECO:0000259" key="21">
    <source>
        <dbReference type="Pfam" id="PF03834"/>
    </source>
</evidence>
<evidence type="ECO:0000259" key="19">
    <source>
        <dbReference type="Pfam" id="PF01170"/>
    </source>
</evidence>
<dbReference type="InterPro" id="IPR020568">
    <property type="entry name" value="Ribosomal_Su5_D2-typ_SF"/>
</dbReference>
<dbReference type="Pfam" id="PF25904">
    <property type="entry name" value="Tmrp11_N"/>
    <property type="match status" value="1"/>
</dbReference>
<dbReference type="Gene3D" id="1.10.150.20">
    <property type="entry name" value="5' to 3' exonuclease, C-terminal subdomain"/>
    <property type="match status" value="1"/>
</dbReference>
<dbReference type="InterPro" id="IPR016691">
    <property type="entry name" value="TRMT11"/>
</dbReference>
<evidence type="ECO:0000256" key="12">
    <source>
        <dbReference type="ARBA" id="ARBA00023125"/>
    </source>
</evidence>
<comment type="similarity">
    <text evidence="17">Belongs to the class I-like SAM-binding methyltransferase superfamily. TRM11 methyltransferase family.</text>
</comment>
<evidence type="ECO:0000313" key="23">
    <source>
        <dbReference type="EMBL" id="CAG8522340.1"/>
    </source>
</evidence>
<keyword evidence="11 17" id="KW-0694">RNA-binding</keyword>
<dbReference type="InterPro" id="IPR002052">
    <property type="entry name" value="DNA_methylase_N6_adenine_CS"/>
</dbReference>
<evidence type="ECO:0000256" key="14">
    <source>
        <dbReference type="ARBA" id="ARBA00023242"/>
    </source>
</evidence>
<comment type="caution">
    <text evidence="23">The sequence shown here is derived from an EMBL/GenBank/DDBJ whole genome shotgun (WGS) entry which is preliminary data.</text>
</comment>
<evidence type="ECO:0000256" key="11">
    <source>
        <dbReference type="ARBA" id="ARBA00022884"/>
    </source>
</evidence>
<dbReference type="GO" id="GO:0003677">
    <property type="term" value="F:DNA binding"/>
    <property type="evidence" value="ECO:0007669"/>
    <property type="project" value="UniProtKB-KW"/>
</dbReference>
<dbReference type="Gene3D" id="3.30.230.30">
    <property type="entry name" value="Impact, N-terminal domain"/>
    <property type="match status" value="1"/>
</dbReference>
<sequence>MSHTPSSSSTNQSSTPTIYHSDIIKDRKSLFTGHATRVISKQEALSFHEKIKSSDKGATHNILAYRIVNADGAVLEDCDDDGEQFAGNKLLTFIRNLDVKNAAVVVSRWFGGILLGPVRFDHITISARNALEKGRLIDDRNIAGNGRELGKKVASSNAIVVNGCQRGNPLLQYIRNVPWEYGEIVPDYVLGATTCALFLSLRYHRLHPEYVYTRIQKLAHQFQLRILLILVDIDNHQEAVRELTKTCITNNFVMMLAWSQEEAGRYLETYKAFEHKPPDLIMERVENDYFAKLTHCLTQVRSVNKTDVVTLASTFGSLKRIMAASEEEIAQCPGFGEFKVKRLTEVFNQPFLSHKMLPFASKQIIDLIQCKRSLLLEMPTYLIQFAQSHDEFRIPELESLAKVENVTLSYDVNTYKKNCPFLIVKIETEEQAARLVKRAILTKNIFELWGSGSTYEEVHSQVKAHPEQWPTYEWKSFKFVVSAFGSTCAANYQLDIINSFAYLGFKGPIDLKNPEIQFGVLEDYGLDPHAASPPSTPCYIYFGRLIGSGNRDLIQKFNVKKRKYIGNTTMDAELSLIMANQALAAPNKFIYDPFVGTGSFLVTCAHFGALTLGSDIDGRQIRGQKNRSIHSNIEQYRVGGRVLDTLVFDICHHPFREEAWFDAIVTDPPYGVRAGAKTLGRKDPTKKPTKLLEGVSPMGDDDYIPPKKPYEMSQVLTDLIEFAAKFLVIGGRLVYWLPTIVDEYSDSDVPSHPCLRLISNSEQNFGSWSRRLITMEKFKDNISGEHAFVNAQSLDNLTAVMNDQKKGKSVGDNDTKKPGHYLFREQYFTAKSEKRKKESSRARHKEVHHTEKPTADVEPITSGKNTT</sequence>
<keyword evidence="10" id="KW-0227">DNA damage</keyword>
<dbReference type="InterPro" id="IPR020569">
    <property type="entry name" value="UPF0029_Impact_CS"/>
</dbReference>
<dbReference type="InterPro" id="IPR010994">
    <property type="entry name" value="RuvA_2-like"/>
</dbReference>
<dbReference type="EC" id="2.1.1.214" evidence="15"/>
<evidence type="ECO:0000256" key="8">
    <source>
        <dbReference type="ARBA" id="ARBA00022691"/>
    </source>
</evidence>
<keyword evidence="8 17" id="KW-0949">S-adenosyl-L-methionine</keyword>
<evidence type="ECO:0000256" key="2">
    <source>
        <dbReference type="ARBA" id="ARBA00004496"/>
    </source>
</evidence>
<dbReference type="PROSITE" id="PS00092">
    <property type="entry name" value="N6_MTASE"/>
    <property type="match status" value="1"/>
</dbReference>
<accession>A0A9N9FB34</accession>
<evidence type="ECO:0000256" key="5">
    <source>
        <dbReference type="ARBA" id="ARBA00022555"/>
    </source>
</evidence>
<feature type="compositionally biased region" description="Basic and acidic residues" evidence="18">
    <location>
        <begin position="831"/>
        <end position="841"/>
    </location>
</feature>
<dbReference type="GO" id="GO:0043527">
    <property type="term" value="C:tRNA methyltransferase complex"/>
    <property type="evidence" value="ECO:0007669"/>
    <property type="project" value="UniProtKB-ARBA"/>
</dbReference>
<evidence type="ECO:0000256" key="3">
    <source>
        <dbReference type="ARBA" id="ARBA00008283"/>
    </source>
</evidence>
<gene>
    <name evidence="23" type="ORF">POCULU_LOCUS3638</name>
</gene>
<evidence type="ECO:0000256" key="6">
    <source>
        <dbReference type="ARBA" id="ARBA00022603"/>
    </source>
</evidence>
<evidence type="ECO:0000259" key="20">
    <source>
        <dbReference type="Pfam" id="PF01205"/>
    </source>
</evidence>